<name>A0A285F343_9FIRM</name>
<accession>A0A285F343</accession>
<dbReference type="Pfam" id="PF13487">
    <property type="entry name" value="HD_5"/>
    <property type="match status" value="1"/>
</dbReference>
<dbReference type="RefSeq" id="WP_253250638.1">
    <property type="nucleotide sequence ID" value="NZ_OBDZ01000001.1"/>
</dbReference>
<gene>
    <name evidence="3" type="ORF">SAMN06265827_101128</name>
</gene>
<dbReference type="PROSITE" id="PS51832">
    <property type="entry name" value="HD_GYP"/>
    <property type="match status" value="1"/>
</dbReference>
<dbReference type="Pfam" id="PF01966">
    <property type="entry name" value="HD"/>
    <property type="match status" value="1"/>
</dbReference>
<dbReference type="InterPro" id="IPR003607">
    <property type="entry name" value="HD/PDEase_dom"/>
</dbReference>
<feature type="domain" description="HD" evidence="1">
    <location>
        <begin position="233"/>
        <end position="355"/>
    </location>
</feature>
<dbReference type="PANTHER" id="PTHR43155:SF1">
    <property type="entry name" value="3'3'-CGAMP-SPECIFIC PHOSPHODIESTERASE 1"/>
    <property type="match status" value="1"/>
</dbReference>
<dbReference type="InterPro" id="IPR006674">
    <property type="entry name" value="HD_domain"/>
</dbReference>
<evidence type="ECO:0000259" key="1">
    <source>
        <dbReference type="PROSITE" id="PS51831"/>
    </source>
</evidence>
<dbReference type="Gene3D" id="1.10.3210.10">
    <property type="entry name" value="Hypothetical protein af1432"/>
    <property type="match status" value="2"/>
</dbReference>
<dbReference type="InterPro" id="IPR037522">
    <property type="entry name" value="HD_GYP_dom"/>
</dbReference>
<sequence>MDEVNISLFSMLSSISNLINILDDKATMHQEQVAYISLRIAKEFGMKQNEINELIIATSLHDIGAFSLDERLELLDFEVNGRLNHSEIGAALLGQFQYFEQISKIIKYHHLDWNYGKANLTEDDQVPISSHLLHLADRIAVLIDPSKNILGQKGRIIEKIRANSKARFNPELVDQFLSLADKEEFWLSTVTPDLIKRNLIREMGTEDLRLNIDQLLDLSKIFSKIIDYRSKFTLNHSYGVAVTAEEVAKLMGWSNYQGKKIRIAGYLHDLGKLAVATEILEKPGRLSEAEVNIIKVHTFYTYYILDPIDQLSDIKEWAAFHHERLDGKGYPFHHTGKRLSEGSRIMAVVDVFTAVTEDRPYREGMKKGEVIAILSSMAENNALDQNIVDIVVDNYEQINSLRIEAQQRSLREYSNLL</sequence>
<dbReference type="EMBL" id="OBDZ01000001">
    <property type="protein sequence ID" value="SNY05729.1"/>
    <property type="molecule type" value="Genomic_DNA"/>
</dbReference>
<reference evidence="4" key="1">
    <citation type="submission" date="2017-09" db="EMBL/GenBank/DDBJ databases">
        <authorList>
            <person name="Varghese N."/>
            <person name="Submissions S."/>
        </authorList>
    </citation>
    <scope>NUCLEOTIDE SEQUENCE [LARGE SCALE GENOMIC DNA]</scope>
    <source>
        <strain evidence="4">MSL47</strain>
    </source>
</reference>
<dbReference type="Proteomes" id="UP000219573">
    <property type="component" value="Unassembled WGS sequence"/>
</dbReference>
<evidence type="ECO:0000313" key="3">
    <source>
        <dbReference type="EMBL" id="SNY05729.1"/>
    </source>
</evidence>
<dbReference type="CDD" id="cd00077">
    <property type="entry name" value="HDc"/>
    <property type="match status" value="2"/>
</dbReference>
<protein>
    <submittedName>
        <fullName evidence="3">HD-GYP domain, c-di-GMP phosphodiesterase class II (Or its inactivated variant)</fullName>
    </submittedName>
</protein>
<evidence type="ECO:0000313" key="4">
    <source>
        <dbReference type="Proteomes" id="UP000219573"/>
    </source>
</evidence>
<dbReference type="AlphaFoldDB" id="A0A285F343"/>
<feature type="domain" description="HD-GYP" evidence="2">
    <location>
        <begin position="211"/>
        <end position="407"/>
    </location>
</feature>
<dbReference type="SMART" id="SM00471">
    <property type="entry name" value="HDc"/>
    <property type="match status" value="2"/>
</dbReference>
<dbReference type="SUPFAM" id="SSF109604">
    <property type="entry name" value="HD-domain/PDEase-like"/>
    <property type="match status" value="2"/>
</dbReference>
<dbReference type="PANTHER" id="PTHR43155">
    <property type="entry name" value="CYCLIC DI-GMP PHOSPHODIESTERASE PA4108-RELATED"/>
    <property type="match status" value="1"/>
</dbReference>
<evidence type="ECO:0000259" key="2">
    <source>
        <dbReference type="PROSITE" id="PS51832"/>
    </source>
</evidence>
<proteinExistence type="predicted"/>
<organism evidence="3 4">
    <name type="scientific">Orenia metallireducens</name>
    <dbReference type="NCBI Taxonomy" id="1413210"/>
    <lineage>
        <taxon>Bacteria</taxon>
        <taxon>Bacillati</taxon>
        <taxon>Bacillota</taxon>
        <taxon>Clostridia</taxon>
        <taxon>Halanaerobiales</taxon>
        <taxon>Halobacteroidaceae</taxon>
        <taxon>Orenia</taxon>
    </lineage>
</organism>
<keyword evidence="4" id="KW-1185">Reference proteome</keyword>
<dbReference type="PROSITE" id="PS51831">
    <property type="entry name" value="HD"/>
    <property type="match status" value="1"/>
</dbReference>